<evidence type="ECO:0000313" key="4">
    <source>
        <dbReference type="Proteomes" id="UP000312594"/>
    </source>
</evidence>
<evidence type="ECO:0000256" key="2">
    <source>
        <dbReference type="ARBA" id="ARBA00023125"/>
    </source>
</evidence>
<keyword evidence="3" id="KW-0540">Nuclease</keyword>
<dbReference type="SUPFAM" id="SSF116734">
    <property type="entry name" value="DNA methylase specificity domain"/>
    <property type="match status" value="1"/>
</dbReference>
<evidence type="ECO:0000256" key="1">
    <source>
        <dbReference type="ARBA" id="ARBA00022747"/>
    </source>
</evidence>
<name>A0A5C5BPH1_EGGLN</name>
<protein>
    <submittedName>
        <fullName evidence="3">Restriction endonuclease subunit S</fullName>
    </submittedName>
</protein>
<accession>A0A5C5BPH1</accession>
<dbReference type="EMBL" id="VEVP01000097">
    <property type="protein sequence ID" value="TNU87905.1"/>
    <property type="molecule type" value="Genomic_DNA"/>
</dbReference>
<comment type="caution">
    <text evidence="3">The sequence shown here is derived from an EMBL/GenBank/DDBJ whole genome shotgun (WGS) entry which is preliminary data.</text>
</comment>
<dbReference type="AlphaFoldDB" id="A0A5C5BPH1"/>
<sequence>MEVIFRSSFLSQKSYPEVTLDKMIDSMISGDWGKETPQNDRAVRMRCVRGTDIPSIDSGGVGKAPLRYILEKNYEKKKLLAGDIIVEVSGGGPTQSTGRAALVSSSMLGRHSYPLCCTNFCKAIRPKEEYSLYLSQYWKYMYKRGIMFSYENGTTGIKNLDLKG</sequence>
<dbReference type="GO" id="GO:0009307">
    <property type="term" value="P:DNA restriction-modification system"/>
    <property type="evidence" value="ECO:0007669"/>
    <property type="project" value="UniProtKB-KW"/>
</dbReference>
<dbReference type="GO" id="GO:0004519">
    <property type="term" value="F:endonuclease activity"/>
    <property type="evidence" value="ECO:0007669"/>
    <property type="project" value="UniProtKB-KW"/>
</dbReference>
<organism evidence="3 4">
    <name type="scientific">Eggerthella lenta</name>
    <name type="common">Eubacterium lentum</name>
    <dbReference type="NCBI Taxonomy" id="84112"/>
    <lineage>
        <taxon>Bacteria</taxon>
        <taxon>Bacillati</taxon>
        <taxon>Actinomycetota</taxon>
        <taxon>Coriobacteriia</taxon>
        <taxon>Eggerthellales</taxon>
        <taxon>Eggerthellaceae</taxon>
        <taxon>Eggerthella</taxon>
    </lineage>
</organism>
<keyword evidence="2" id="KW-0238">DNA-binding</keyword>
<keyword evidence="3" id="KW-0378">Hydrolase</keyword>
<gene>
    <name evidence="3" type="ORF">FIC87_15075</name>
</gene>
<reference evidence="3 4" key="1">
    <citation type="journal article" date="2005" name="Appl. Environ. Microbiol.">
        <title>Intestinal bacterial communities that produce active estrogen-like compounds enterodiol and enterolactone in humans.</title>
        <authorList>
            <person name="Clavel T."/>
            <person name="Henderson G."/>
            <person name="Alpert C.A."/>
            <person name="Philippe C."/>
            <person name="Rigottier-Gois L."/>
            <person name="Dore J."/>
            <person name="Blaut M."/>
        </authorList>
    </citation>
    <scope>NUCLEOTIDE SEQUENCE [LARGE SCALE GENOMIC DNA]</scope>
    <source>
        <strain evidence="3 4">SECO-MT75m2</strain>
    </source>
</reference>
<dbReference type="Gene3D" id="3.90.220.20">
    <property type="entry name" value="DNA methylase specificity domains"/>
    <property type="match status" value="1"/>
</dbReference>
<proteinExistence type="predicted"/>
<dbReference type="InterPro" id="IPR044946">
    <property type="entry name" value="Restrct_endonuc_typeI_TRD_sf"/>
</dbReference>
<evidence type="ECO:0000313" key="3">
    <source>
        <dbReference type="EMBL" id="TNU87905.1"/>
    </source>
</evidence>
<dbReference type="GO" id="GO:0003677">
    <property type="term" value="F:DNA binding"/>
    <property type="evidence" value="ECO:0007669"/>
    <property type="project" value="UniProtKB-KW"/>
</dbReference>
<keyword evidence="1" id="KW-0680">Restriction system</keyword>
<dbReference type="RefSeq" id="WP_139913213.1">
    <property type="nucleotide sequence ID" value="NZ_VEVP01000097.1"/>
</dbReference>
<keyword evidence="3" id="KW-0255">Endonuclease</keyword>
<dbReference type="Proteomes" id="UP000312594">
    <property type="component" value="Unassembled WGS sequence"/>
</dbReference>